<organism evidence="1 2">
    <name type="scientific">Eisenbergiella massiliensis</name>
    <dbReference type="NCBI Taxonomy" id="1720294"/>
    <lineage>
        <taxon>Bacteria</taxon>
        <taxon>Bacillati</taxon>
        <taxon>Bacillota</taxon>
        <taxon>Clostridia</taxon>
        <taxon>Lachnospirales</taxon>
        <taxon>Lachnospiraceae</taxon>
        <taxon>Eisenbergiella</taxon>
    </lineage>
</organism>
<protein>
    <recommendedName>
        <fullName evidence="3">NAD-dependent protein deacetylase, SIR2 family</fullName>
    </recommendedName>
</protein>
<evidence type="ECO:0008006" key="3">
    <source>
        <dbReference type="Google" id="ProtNLM"/>
    </source>
</evidence>
<evidence type="ECO:0000313" key="2">
    <source>
        <dbReference type="Proteomes" id="UP000260812"/>
    </source>
</evidence>
<comment type="caution">
    <text evidence="1">The sequence shown here is derived from an EMBL/GenBank/DDBJ whole genome shotgun (WGS) entry which is preliminary data.</text>
</comment>
<proteinExistence type="predicted"/>
<gene>
    <name evidence="1" type="ORF">DXC51_18955</name>
</gene>
<evidence type="ECO:0000313" key="1">
    <source>
        <dbReference type="EMBL" id="RGE57769.1"/>
    </source>
</evidence>
<name>A0A3E3I0K8_9FIRM</name>
<dbReference type="EMBL" id="QVLV01000014">
    <property type="protein sequence ID" value="RGE57769.1"/>
    <property type="molecule type" value="Genomic_DNA"/>
</dbReference>
<dbReference type="RefSeq" id="WP_021638894.1">
    <property type="nucleotide sequence ID" value="NZ_CANNOQ010000209.1"/>
</dbReference>
<dbReference type="GeneID" id="97988894"/>
<dbReference type="InterPro" id="IPR029035">
    <property type="entry name" value="DHS-like_NAD/FAD-binding_dom"/>
</dbReference>
<keyword evidence="2" id="KW-1185">Reference proteome</keyword>
<dbReference type="SUPFAM" id="SSF52467">
    <property type="entry name" value="DHS-like NAD/FAD-binding domain"/>
    <property type="match status" value="1"/>
</dbReference>
<reference evidence="1" key="1">
    <citation type="submission" date="2018-08" db="EMBL/GenBank/DDBJ databases">
        <title>A genome reference for cultivated species of the human gut microbiota.</title>
        <authorList>
            <person name="Zou Y."/>
            <person name="Xue W."/>
            <person name="Luo G."/>
        </authorList>
    </citation>
    <scope>NUCLEOTIDE SEQUENCE [LARGE SCALE GENOMIC DNA]</scope>
    <source>
        <strain evidence="1">TF05-5AC</strain>
    </source>
</reference>
<dbReference type="AlphaFoldDB" id="A0A3E3I0K8"/>
<sequence length="261" mass="30137">MTKELLAEIADAQMVLVGIGKEMEETYKKMENDSFYSSLMAQAEKEEDAAAILQYLQCYYREKNPDSGKIDAYNRLADLLEGKNYFVVSLCTDDYIYSSKLDAGRIVTPCGGFRALQCHSECSTDQEPLVWDKQVTAQVMEEIRQCEGQLSKVDFPVCAECCSIMYFNRIDTPGYKEEGYLPQWEKYTKWLQGTLNRKLCILELGAGMEYPTVIRFPFEKVAYFNQKARFYRVHSRLYQMTAELKEKGVSIQANPEEFLKN</sequence>
<accession>A0A3E3I0K8</accession>
<dbReference type="Proteomes" id="UP000260812">
    <property type="component" value="Unassembled WGS sequence"/>
</dbReference>